<dbReference type="Pfam" id="PF12813">
    <property type="entry name" value="XPG_I_2"/>
    <property type="match status" value="1"/>
</dbReference>
<dbReference type="InterPro" id="IPR029060">
    <property type="entry name" value="PIN-like_dom_sf"/>
</dbReference>
<name>A0A2D0PTM4_ICTPU</name>
<dbReference type="InterPro" id="IPR026832">
    <property type="entry name" value="Asteroid"/>
</dbReference>
<dbReference type="Gene3D" id="3.40.50.1010">
    <property type="entry name" value="5'-nuclease"/>
    <property type="match status" value="1"/>
</dbReference>
<feature type="domain" description="Asteroid" evidence="2">
    <location>
        <begin position="133"/>
        <end position="222"/>
    </location>
</feature>
<dbReference type="RefSeq" id="XP_017308445.1">
    <property type="nucleotide sequence ID" value="XM_017452956.3"/>
</dbReference>
<dbReference type="GeneID" id="108256288"/>
<reference evidence="3" key="1">
    <citation type="journal article" date="2016" name="Nat. Commun.">
        <title>The channel catfish genome sequence provides insights into the evolution of scale formation in teleosts.</title>
        <authorList>
            <person name="Liu Z."/>
            <person name="Liu S."/>
            <person name="Yao J."/>
            <person name="Bao L."/>
            <person name="Zhang J."/>
            <person name="Li Y."/>
            <person name="Jiang C."/>
            <person name="Sun L."/>
            <person name="Wang R."/>
            <person name="Zhang Y."/>
            <person name="Zhou T."/>
            <person name="Zeng Q."/>
            <person name="Fu Q."/>
            <person name="Gao S."/>
            <person name="Li N."/>
            <person name="Koren S."/>
            <person name="Jiang Y."/>
            <person name="Zimin A."/>
            <person name="Xu P."/>
            <person name="Phillippy A.M."/>
            <person name="Geng X."/>
            <person name="Song L."/>
            <person name="Sun F."/>
            <person name="Li C."/>
            <person name="Wang X."/>
            <person name="Chen A."/>
            <person name="Jin Y."/>
            <person name="Yuan Z."/>
            <person name="Yang Y."/>
            <person name="Tan S."/>
            <person name="Peatman E."/>
            <person name="Lu J."/>
            <person name="Qin Z."/>
            <person name="Dunham R."/>
            <person name="Li Z."/>
            <person name="Sonstegard T."/>
            <person name="Feng J."/>
            <person name="Danzmann R.G."/>
            <person name="Schroeder S."/>
            <person name="Scheffler B."/>
            <person name="Duke M.V."/>
            <person name="Ballard L."/>
            <person name="Kucuktas H."/>
            <person name="Kaltenboeck L."/>
            <person name="Liu H."/>
            <person name="Armbruster J."/>
            <person name="Xie Y."/>
            <person name="Kirby M.L."/>
            <person name="Tian Y."/>
            <person name="Flanagan M.E."/>
            <person name="Mu W."/>
            <person name="Waldbieser G.C."/>
        </authorList>
    </citation>
    <scope>NUCLEOTIDE SEQUENCE [LARGE SCALE GENOMIC DNA]</scope>
    <source>
        <strain evidence="3">SDA103</strain>
    </source>
</reference>
<dbReference type="InterPro" id="IPR039436">
    <property type="entry name" value="Asteroid_dom"/>
</dbReference>
<dbReference type="Proteomes" id="UP000221080">
    <property type="component" value="Chromosome 23"/>
</dbReference>
<reference evidence="4" key="2">
    <citation type="submission" date="2025-08" db="UniProtKB">
        <authorList>
            <consortium name="RefSeq"/>
        </authorList>
    </citation>
    <scope>IDENTIFICATION</scope>
    <source>
        <tissue evidence="4">Blood</tissue>
    </source>
</reference>
<keyword evidence="3" id="KW-1185">Reference proteome</keyword>
<accession>A0A2D0PTM4</accession>
<evidence type="ECO:0000259" key="2">
    <source>
        <dbReference type="Pfam" id="PF12813"/>
    </source>
</evidence>
<dbReference type="CTD" id="100006826"/>
<evidence type="ECO:0000313" key="4">
    <source>
        <dbReference type="RefSeq" id="XP_017308445.1"/>
    </source>
</evidence>
<gene>
    <name evidence="4" type="primary">aste1a</name>
</gene>
<dbReference type="PANTHER" id="PTHR15665">
    <property type="entry name" value="ASTEROID PROTEIN"/>
    <property type="match status" value="1"/>
</dbReference>
<organism evidence="3 4">
    <name type="scientific">Ictalurus punctatus</name>
    <name type="common">Channel catfish</name>
    <name type="synonym">Silurus punctatus</name>
    <dbReference type="NCBI Taxonomy" id="7998"/>
    <lineage>
        <taxon>Eukaryota</taxon>
        <taxon>Metazoa</taxon>
        <taxon>Chordata</taxon>
        <taxon>Craniata</taxon>
        <taxon>Vertebrata</taxon>
        <taxon>Euteleostomi</taxon>
        <taxon>Actinopterygii</taxon>
        <taxon>Neopterygii</taxon>
        <taxon>Teleostei</taxon>
        <taxon>Ostariophysi</taxon>
        <taxon>Siluriformes</taxon>
        <taxon>Ictaluridae</taxon>
        <taxon>Ictalurus</taxon>
    </lineage>
</organism>
<sequence length="649" mass="74019">MGVRGLHGYIESNSDFLKTSFFRESKLVIDGCNLYYLLYFKSHLDQAHGGAYEDFEKIVTLFFKNLRLCDIEPYVVLDGGTDVSDKKFDTLKKNRQDKITKADALSRGHSGDVLPILTKNVFKQILQKLEIPFIQCLAEADWEAAALANEWACPVLSNDSDFYIFGNRGGFLPLNHFQWTEVSLMRKDEKKFIPAKSYHVQNLRTAFNSMNKYNLHLFATILGNDYTKLDRRAFPNFSRFSTRPGRIAQIDGLLVWLSRFPNPEQAIAGLLSPLGKNMKSASIGNTIHQGMAEYRLNPSSIAQFFISGEPQIKLPGPLQNLPDWSLKPLAEGKLAFSVIDVLTLQRLMMNIQVEDFGLSSSSETSRPIRQVMYGVLLCTRKKKDGKRGTSSGENQQYYVEEYDRQEITLSSTMVPAVLPTRVVTHLHLDSLWEVPQHWRLQVVLEALGVSPVADSFHVPEGLQLAVYVTCFWLKHAKPEPRAEMLWALLTGLVYTHLCREEQTEEEIAPVISRFKKLQERTGQKFLDLEQAHAYCQWQSCLNDSFNLNQLLNHPVPEPELAWLYCGSLVHGVTHELKRGLTPESLLAGAPVAIRLYQNLQAAVERELDDESVTTIRTRTWPGEELSEEFKHLMDKDKDEDQCMVRKEKK</sequence>
<evidence type="ECO:0000256" key="1">
    <source>
        <dbReference type="ARBA" id="ARBA00007398"/>
    </source>
</evidence>
<dbReference type="OrthoDB" id="25987at2759"/>
<dbReference type="SUPFAM" id="SSF88723">
    <property type="entry name" value="PIN domain-like"/>
    <property type="match status" value="1"/>
</dbReference>
<evidence type="ECO:0000313" key="3">
    <source>
        <dbReference type="Proteomes" id="UP000221080"/>
    </source>
</evidence>
<dbReference type="STRING" id="7998.ENSIPUP00000012452"/>
<dbReference type="KEGG" id="ipu:108256288"/>
<protein>
    <submittedName>
        <fullName evidence="4">Protein asteroid homolog 1</fullName>
    </submittedName>
</protein>
<proteinExistence type="inferred from homology"/>
<dbReference type="AlphaFoldDB" id="A0A2D0PTM4"/>
<dbReference type="PANTHER" id="PTHR15665:SF1">
    <property type="entry name" value="PROTEIN ASTEROID HOMOLOG 1"/>
    <property type="match status" value="1"/>
</dbReference>
<comment type="similarity">
    <text evidence="1">Belongs to the asteroid family.</text>
</comment>
<dbReference type="OMA" id="CCFERRA"/>